<name>A0ABM6YS33_9VIBR</name>
<dbReference type="PROSITE" id="PS50110">
    <property type="entry name" value="RESPONSE_REGULATORY"/>
    <property type="match status" value="1"/>
</dbReference>
<dbReference type="Proteomes" id="UP000262832">
    <property type="component" value="Chromosome I"/>
</dbReference>
<dbReference type="PANTHER" id="PTHR44591:SF3">
    <property type="entry name" value="RESPONSE REGULATORY DOMAIN-CONTAINING PROTEIN"/>
    <property type="match status" value="1"/>
</dbReference>
<evidence type="ECO:0000313" key="5">
    <source>
        <dbReference type="Proteomes" id="UP000262832"/>
    </source>
</evidence>
<evidence type="ECO:0000256" key="2">
    <source>
        <dbReference type="PROSITE-ProRule" id="PRU00169"/>
    </source>
</evidence>
<dbReference type="RefSeq" id="WP_128810330.1">
    <property type="nucleotide sequence ID" value="NZ_CP032093.1"/>
</dbReference>
<dbReference type="SUPFAM" id="SSF52172">
    <property type="entry name" value="CheY-like"/>
    <property type="match status" value="1"/>
</dbReference>
<dbReference type="InterPro" id="IPR050595">
    <property type="entry name" value="Bact_response_regulator"/>
</dbReference>
<accession>A0ABM6YS33</accession>
<evidence type="ECO:0000256" key="1">
    <source>
        <dbReference type="ARBA" id="ARBA00022553"/>
    </source>
</evidence>
<dbReference type="CDD" id="cd00156">
    <property type="entry name" value="REC"/>
    <property type="match status" value="1"/>
</dbReference>
<feature type="modified residue" description="4-aspartylphosphate" evidence="2">
    <location>
        <position position="52"/>
    </location>
</feature>
<dbReference type="Gene3D" id="3.40.50.2300">
    <property type="match status" value="1"/>
</dbReference>
<proteinExistence type="predicted"/>
<feature type="domain" description="Response regulatory" evidence="3">
    <location>
        <begin position="2"/>
        <end position="122"/>
    </location>
</feature>
<dbReference type="EMBL" id="CP032093">
    <property type="protein sequence ID" value="AXY00473.1"/>
    <property type="molecule type" value="Genomic_DNA"/>
</dbReference>
<protein>
    <submittedName>
        <fullName evidence="4">Response regulator</fullName>
    </submittedName>
</protein>
<sequence>MKMLIIEDDILQSLNLKLHLNDLGYNNVVIANSLISVQEMTESERYDVIFCDIRMPDADGVALLSTYLTSQLNSAVIIASGVDDNVQKLTKGMCNQLGYSYVGILKKPFSRQDLDMELKRFLEHKYKEKCTAPIMS</sequence>
<dbReference type="Pfam" id="PF00072">
    <property type="entry name" value="Response_reg"/>
    <property type="match status" value="1"/>
</dbReference>
<dbReference type="InterPro" id="IPR001789">
    <property type="entry name" value="Sig_transdc_resp-reg_receiver"/>
</dbReference>
<dbReference type="PANTHER" id="PTHR44591">
    <property type="entry name" value="STRESS RESPONSE REGULATOR PROTEIN 1"/>
    <property type="match status" value="1"/>
</dbReference>
<reference evidence="4 5" key="1">
    <citation type="submission" date="2018-08" db="EMBL/GenBank/DDBJ databases">
        <title>Genomic taxonomy of the Vibrionaceae family.</title>
        <authorList>
            <person name="Gomez-Gil B."/>
            <person name="Tanaka M."/>
            <person name="Sawabe T."/>
            <person name="Enciso-Ibarra K."/>
        </authorList>
    </citation>
    <scope>NUCLEOTIDE SEQUENCE [LARGE SCALE GENOMIC DNA]</scope>
    <source>
        <strain evidence="4 5">CAIM 1831</strain>
    </source>
</reference>
<dbReference type="InterPro" id="IPR011006">
    <property type="entry name" value="CheY-like_superfamily"/>
</dbReference>
<dbReference type="SMART" id="SM00448">
    <property type="entry name" value="REC"/>
    <property type="match status" value="1"/>
</dbReference>
<keyword evidence="5" id="KW-1185">Reference proteome</keyword>
<keyword evidence="1 2" id="KW-0597">Phosphoprotein</keyword>
<evidence type="ECO:0000259" key="3">
    <source>
        <dbReference type="PROSITE" id="PS50110"/>
    </source>
</evidence>
<evidence type="ECO:0000313" key="4">
    <source>
        <dbReference type="EMBL" id="AXY00473.1"/>
    </source>
</evidence>
<organism evidence="4 5">
    <name type="scientific">Vibrio alfacsensis</name>
    <dbReference type="NCBI Taxonomy" id="1074311"/>
    <lineage>
        <taxon>Bacteria</taxon>
        <taxon>Pseudomonadati</taxon>
        <taxon>Pseudomonadota</taxon>
        <taxon>Gammaproteobacteria</taxon>
        <taxon>Vibrionales</taxon>
        <taxon>Vibrionaceae</taxon>
        <taxon>Vibrio</taxon>
    </lineage>
</organism>
<gene>
    <name evidence="4" type="ORF">D1115_03715</name>
</gene>